<dbReference type="InterPro" id="IPR001492">
    <property type="entry name" value="Flagellin"/>
</dbReference>
<dbReference type="Pfam" id="PF00700">
    <property type="entry name" value="Flagellin_C"/>
    <property type="match status" value="1"/>
</dbReference>
<dbReference type="STRING" id="872970.SAMN04488134_10989"/>
<reference evidence="7 8" key="1">
    <citation type="submission" date="2016-10" db="EMBL/GenBank/DDBJ databases">
        <authorList>
            <person name="de Groot N.N."/>
        </authorList>
    </citation>
    <scope>NUCLEOTIDE SEQUENCE [LARGE SCALE GENOMIC DNA]</scope>
    <source>
        <strain evidence="7 8">CGMCC 1.10434</strain>
    </source>
</reference>
<feature type="coiled-coil region" evidence="4">
    <location>
        <begin position="73"/>
        <end position="127"/>
    </location>
</feature>
<dbReference type="Gene3D" id="1.20.1330.10">
    <property type="entry name" value="f41 fragment of flagellin, N-terminal domain"/>
    <property type="match status" value="1"/>
</dbReference>
<dbReference type="PANTHER" id="PTHR42792:SF1">
    <property type="entry name" value="FLAGELLAR HOOK-ASSOCIATED PROTEIN 3"/>
    <property type="match status" value="1"/>
</dbReference>
<dbReference type="InterPro" id="IPR046358">
    <property type="entry name" value="Flagellin_C"/>
</dbReference>
<keyword evidence="8" id="KW-1185">Reference proteome</keyword>
<evidence type="ECO:0000256" key="2">
    <source>
        <dbReference type="ARBA" id="ARBA00005709"/>
    </source>
</evidence>
<organism evidence="7 8">
    <name type="scientific">Amphibacillus marinus</name>
    <dbReference type="NCBI Taxonomy" id="872970"/>
    <lineage>
        <taxon>Bacteria</taxon>
        <taxon>Bacillati</taxon>
        <taxon>Bacillota</taxon>
        <taxon>Bacilli</taxon>
        <taxon>Bacillales</taxon>
        <taxon>Bacillaceae</taxon>
        <taxon>Amphibacillus</taxon>
    </lineage>
</organism>
<evidence type="ECO:0000256" key="3">
    <source>
        <dbReference type="ARBA" id="ARBA00023143"/>
    </source>
</evidence>
<name>A0A1H8QZ51_9BACI</name>
<comment type="similarity">
    <text evidence="2">Belongs to the bacterial flagellin family.</text>
</comment>
<keyword evidence="7" id="KW-0966">Cell projection</keyword>
<evidence type="ECO:0000313" key="8">
    <source>
        <dbReference type="Proteomes" id="UP000199300"/>
    </source>
</evidence>
<evidence type="ECO:0000313" key="7">
    <source>
        <dbReference type="EMBL" id="SEO59148.1"/>
    </source>
</evidence>
<dbReference type="GO" id="GO:0005198">
    <property type="term" value="F:structural molecule activity"/>
    <property type="evidence" value="ECO:0007669"/>
    <property type="project" value="InterPro"/>
</dbReference>
<keyword evidence="7" id="KW-0969">Cilium</keyword>
<dbReference type="AlphaFoldDB" id="A0A1H8QZ51"/>
<dbReference type="GO" id="GO:0009424">
    <property type="term" value="C:bacterial-type flagellum hook"/>
    <property type="evidence" value="ECO:0007669"/>
    <property type="project" value="InterPro"/>
</dbReference>
<dbReference type="Pfam" id="PF00669">
    <property type="entry name" value="Flagellin_N"/>
    <property type="match status" value="1"/>
</dbReference>
<evidence type="ECO:0000259" key="5">
    <source>
        <dbReference type="Pfam" id="PF00669"/>
    </source>
</evidence>
<evidence type="ECO:0000256" key="4">
    <source>
        <dbReference type="SAM" id="Coils"/>
    </source>
</evidence>
<protein>
    <submittedName>
        <fullName evidence="7">Flagellar hook-associated protein 3 FlgL</fullName>
    </submittedName>
</protein>
<accession>A0A1H8QZ51</accession>
<evidence type="ECO:0000256" key="1">
    <source>
        <dbReference type="ARBA" id="ARBA00004365"/>
    </source>
</evidence>
<dbReference type="EMBL" id="FODJ01000009">
    <property type="protein sequence ID" value="SEO59148.1"/>
    <property type="molecule type" value="Genomic_DNA"/>
</dbReference>
<sequence>MRITQGMLSNNMLRNINSSYSALDRYMDQLSSGKKINRPSDDPVIAMKGMNYRTEVSNIEQYDRNLSEMYNWMDNSDDALNEATEALKRLRDLAVQASNGVYDEGQRTNIAEEVDQLKQHLAEIANTKVNNKYLFNGTKTTGNTVNGELQKPVEIDEDGNVIVTRGEEDYNAVLIEVTAGTRIQANVNPDNVFAQELFDELEAFSELLKSGAPDAEIDQYISVVDKHINNVVNERAELGARMNRVDLIKDRLSSQANSAKRMMSDNEDADIAAVLLKLTSQEAVHRAALSAGSRVIQPSLIDFLR</sequence>
<dbReference type="PANTHER" id="PTHR42792">
    <property type="entry name" value="FLAGELLIN"/>
    <property type="match status" value="1"/>
</dbReference>
<feature type="domain" description="Flagellin N-terminal" evidence="5">
    <location>
        <begin position="6"/>
        <end position="140"/>
    </location>
</feature>
<dbReference type="GO" id="GO:0071973">
    <property type="term" value="P:bacterial-type flagellum-dependent cell motility"/>
    <property type="evidence" value="ECO:0007669"/>
    <property type="project" value="InterPro"/>
</dbReference>
<dbReference type="InterPro" id="IPR001029">
    <property type="entry name" value="Flagellin_N"/>
</dbReference>
<dbReference type="OrthoDB" id="9758307at2"/>
<feature type="domain" description="Flagellin C-terminal" evidence="6">
    <location>
        <begin position="221"/>
        <end position="304"/>
    </location>
</feature>
<dbReference type="InterPro" id="IPR013384">
    <property type="entry name" value="Flagell_FlgL"/>
</dbReference>
<dbReference type="SUPFAM" id="SSF64518">
    <property type="entry name" value="Phase 1 flagellin"/>
    <property type="match status" value="1"/>
</dbReference>
<keyword evidence="4" id="KW-0175">Coiled coil</keyword>
<dbReference type="NCBIfam" id="TIGR02550">
    <property type="entry name" value="flagell_flgL"/>
    <property type="match status" value="1"/>
</dbReference>
<evidence type="ECO:0000259" key="6">
    <source>
        <dbReference type="Pfam" id="PF00700"/>
    </source>
</evidence>
<keyword evidence="7" id="KW-0282">Flagellum</keyword>
<keyword evidence="3" id="KW-0975">Bacterial flagellum</keyword>
<dbReference type="Proteomes" id="UP000199300">
    <property type="component" value="Unassembled WGS sequence"/>
</dbReference>
<gene>
    <name evidence="7" type="ORF">SAMN04488134_10989</name>
</gene>
<dbReference type="RefSeq" id="WP_091498823.1">
    <property type="nucleotide sequence ID" value="NZ_FODJ01000009.1"/>
</dbReference>
<proteinExistence type="inferred from homology"/>
<comment type="subcellular location">
    <subcellularLocation>
        <location evidence="1">Bacterial flagellum</location>
    </subcellularLocation>
</comment>